<proteinExistence type="predicted"/>
<protein>
    <submittedName>
        <fullName evidence="1">Uncharacterized protein</fullName>
    </submittedName>
</protein>
<name>A0A1V9XHG3_9ACAR</name>
<gene>
    <name evidence="1" type="ORF">BIW11_03679</name>
</gene>
<evidence type="ECO:0000313" key="2">
    <source>
        <dbReference type="Proteomes" id="UP000192247"/>
    </source>
</evidence>
<dbReference type="AlphaFoldDB" id="A0A1V9XHG3"/>
<sequence length="99" mass="10774">MTMWFHFYTAQSSQTLAPPCPHIPSTMTAKSSHNLSPVRTVTSTNDFSAVFYDEGGSSGALFICKEEQMTNVGLFSVGHSSLANSLNGLTLLKQRFVDP</sequence>
<organism evidence="1 2">
    <name type="scientific">Tropilaelaps mercedesae</name>
    <dbReference type="NCBI Taxonomy" id="418985"/>
    <lineage>
        <taxon>Eukaryota</taxon>
        <taxon>Metazoa</taxon>
        <taxon>Ecdysozoa</taxon>
        <taxon>Arthropoda</taxon>
        <taxon>Chelicerata</taxon>
        <taxon>Arachnida</taxon>
        <taxon>Acari</taxon>
        <taxon>Parasitiformes</taxon>
        <taxon>Mesostigmata</taxon>
        <taxon>Gamasina</taxon>
        <taxon>Dermanyssoidea</taxon>
        <taxon>Laelapidae</taxon>
        <taxon>Tropilaelaps</taxon>
    </lineage>
</organism>
<keyword evidence="2" id="KW-1185">Reference proteome</keyword>
<evidence type="ECO:0000313" key="1">
    <source>
        <dbReference type="EMBL" id="OQR72970.1"/>
    </source>
</evidence>
<dbReference type="Proteomes" id="UP000192247">
    <property type="component" value="Unassembled WGS sequence"/>
</dbReference>
<accession>A0A1V9XHG3</accession>
<dbReference type="InParanoid" id="A0A1V9XHG3"/>
<comment type="caution">
    <text evidence="1">The sequence shown here is derived from an EMBL/GenBank/DDBJ whole genome shotgun (WGS) entry which is preliminary data.</text>
</comment>
<reference evidence="1 2" key="1">
    <citation type="journal article" date="2017" name="Gigascience">
        <title>Draft genome of the honey bee ectoparasitic mite, Tropilaelaps mercedesae, is shaped by the parasitic life history.</title>
        <authorList>
            <person name="Dong X."/>
            <person name="Armstrong S.D."/>
            <person name="Xia D."/>
            <person name="Makepeace B.L."/>
            <person name="Darby A.C."/>
            <person name="Kadowaki T."/>
        </authorList>
    </citation>
    <scope>NUCLEOTIDE SEQUENCE [LARGE SCALE GENOMIC DNA]</scope>
    <source>
        <strain evidence="1">Wuxi-XJTLU</strain>
    </source>
</reference>
<dbReference type="EMBL" id="MNPL01010709">
    <property type="protein sequence ID" value="OQR72970.1"/>
    <property type="molecule type" value="Genomic_DNA"/>
</dbReference>